<comment type="function">
    <text evidence="5">This is one of the proteins that binds to the 5S RNA in the ribosome where it forms part of the central protuberance.</text>
</comment>
<evidence type="ECO:0000256" key="6">
    <source>
        <dbReference type="SAM" id="MobiDB-lite"/>
    </source>
</evidence>
<evidence type="ECO:0000259" key="8">
    <source>
        <dbReference type="Pfam" id="PF14693"/>
    </source>
</evidence>
<name>A0ABZ0YW40_9GAMM</name>
<dbReference type="NCBIfam" id="NF004130">
    <property type="entry name" value="PRK05618.1-5"/>
    <property type="match status" value="1"/>
</dbReference>
<feature type="region of interest" description="Disordered" evidence="6">
    <location>
        <begin position="192"/>
        <end position="219"/>
    </location>
</feature>
<accession>A0ABZ0YW40</accession>
<comment type="subunit">
    <text evidence="5">Part of the 50S ribosomal subunit; part of the 5S rRNA/L5/L18/L25 subcomplex. Contacts the 5S rRNA. Binds to the 5S rRNA independently of L5 and L18.</text>
</comment>
<dbReference type="InterPro" id="IPR001021">
    <property type="entry name" value="Ribosomal_bL25_long"/>
</dbReference>
<reference evidence="9 10" key="1">
    <citation type="submission" date="2023-11" db="EMBL/GenBank/DDBJ databases">
        <title>MicrobeMod: A computational toolkit for identifying prokaryotic methylation and restriction-modification with nanopore sequencing.</title>
        <authorList>
            <person name="Crits-Christoph A."/>
            <person name="Kang S.C."/>
            <person name="Lee H."/>
            <person name="Ostrov N."/>
        </authorList>
    </citation>
    <scope>NUCLEOTIDE SEQUENCE [LARGE SCALE GENOMIC DNA]</scope>
    <source>
        <strain evidence="9 10">ATCC 49870</strain>
    </source>
</reference>
<dbReference type="InterPro" id="IPR020056">
    <property type="entry name" value="Rbsml_bL25/Gln-tRNA_synth_N"/>
</dbReference>
<dbReference type="Gene3D" id="2.40.240.10">
    <property type="entry name" value="Ribosomal Protein L25, Chain P"/>
    <property type="match status" value="1"/>
</dbReference>
<proteinExistence type="inferred from homology"/>
<keyword evidence="2 5" id="KW-0694">RNA-binding</keyword>
<dbReference type="InterPro" id="IPR020055">
    <property type="entry name" value="Ribosomal_bL25_short"/>
</dbReference>
<dbReference type="InterPro" id="IPR011035">
    <property type="entry name" value="Ribosomal_bL25/Gln-tRNA_synth"/>
</dbReference>
<dbReference type="SUPFAM" id="SSF50715">
    <property type="entry name" value="Ribosomal protein L25-like"/>
    <property type="match status" value="1"/>
</dbReference>
<dbReference type="PANTHER" id="PTHR33284">
    <property type="entry name" value="RIBOSOMAL PROTEIN L25/GLN-TRNA SYNTHETASE, ANTI-CODON-BINDING DOMAIN-CONTAINING PROTEIN"/>
    <property type="match status" value="1"/>
</dbReference>
<dbReference type="NCBIfam" id="TIGR00731">
    <property type="entry name" value="bL25_bact_ctc"/>
    <property type="match status" value="1"/>
</dbReference>
<dbReference type="Pfam" id="PF14693">
    <property type="entry name" value="Ribosomal_TL5_C"/>
    <property type="match status" value="1"/>
</dbReference>
<keyword evidence="10" id="KW-1185">Reference proteome</keyword>
<evidence type="ECO:0000256" key="5">
    <source>
        <dbReference type="HAMAP-Rule" id="MF_01334"/>
    </source>
</evidence>
<comment type="similarity">
    <text evidence="5">Belongs to the bacterial ribosomal protein bL25 family. CTC subfamily.</text>
</comment>
<dbReference type="HAMAP" id="MF_01334">
    <property type="entry name" value="Ribosomal_bL25_CTC"/>
    <property type="match status" value="1"/>
</dbReference>
<dbReference type="RefSeq" id="WP_322520445.1">
    <property type="nucleotide sequence ID" value="NZ_CP140153.1"/>
</dbReference>
<dbReference type="Proteomes" id="UP001327459">
    <property type="component" value="Chromosome"/>
</dbReference>
<evidence type="ECO:0000256" key="3">
    <source>
        <dbReference type="ARBA" id="ARBA00022980"/>
    </source>
</evidence>
<protein>
    <recommendedName>
        <fullName evidence="5">Large ribosomal subunit protein bL25</fullName>
    </recommendedName>
    <alternativeName>
        <fullName evidence="5">General stress protein CTC</fullName>
    </alternativeName>
</protein>
<gene>
    <name evidence="5" type="primary">rplY</name>
    <name evidence="5" type="synonym">ctc</name>
    <name evidence="9" type="ORF">SR882_06485</name>
</gene>
<evidence type="ECO:0000313" key="9">
    <source>
        <dbReference type="EMBL" id="WQH15416.1"/>
    </source>
</evidence>
<evidence type="ECO:0000259" key="7">
    <source>
        <dbReference type="Pfam" id="PF01386"/>
    </source>
</evidence>
<dbReference type="PANTHER" id="PTHR33284:SF1">
    <property type="entry name" value="RIBOSOMAL PROTEIN L25_GLN-TRNA SYNTHETASE, ANTI-CODON-BINDING DOMAIN-CONTAINING PROTEIN"/>
    <property type="match status" value="1"/>
</dbReference>
<dbReference type="InterPro" id="IPR029751">
    <property type="entry name" value="Ribosomal_L25_dom"/>
</dbReference>
<dbReference type="InterPro" id="IPR020930">
    <property type="entry name" value="Ribosomal_uL5_bac-type"/>
</dbReference>
<dbReference type="NCBIfam" id="NF004128">
    <property type="entry name" value="PRK05618.1-2"/>
    <property type="match status" value="1"/>
</dbReference>
<dbReference type="Gene3D" id="2.170.120.20">
    <property type="entry name" value="Ribosomal protein L25, beta domain"/>
    <property type="match status" value="1"/>
</dbReference>
<keyword evidence="1 5" id="KW-0699">rRNA-binding</keyword>
<sequence>MSQETFKIEASVRDDLGKGASRRLRREGNIPAIVYGGKKPPVSLTINHNELLKHLDHEAFFSHILELNVGGETDEVVLRDLHRHPYKTTVVLHADFQRITRGQKMRMHVPLHFENREESKGAKAGGVISVIHNEIEIECLPRQLPEYLTIDLADLDVNEAIHLSEIKLPEGIAIPELALGEGHDVAVVAIHPPKVEKEPEEEEQQAEAGGEEEKGDEEA</sequence>
<evidence type="ECO:0000256" key="4">
    <source>
        <dbReference type="ARBA" id="ARBA00023274"/>
    </source>
</evidence>
<keyword evidence="4 5" id="KW-0687">Ribonucleoprotein</keyword>
<dbReference type="InterPro" id="IPR037121">
    <property type="entry name" value="Ribosomal_bL25_C"/>
</dbReference>
<dbReference type="GO" id="GO:0005840">
    <property type="term" value="C:ribosome"/>
    <property type="evidence" value="ECO:0007669"/>
    <property type="project" value="UniProtKB-KW"/>
</dbReference>
<feature type="compositionally biased region" description="Acidic residues" evidence="6">
    <location>
        <begin position="198"/>
        <end position="219"/>
    </location>
</feature>
<dbReference type="Pfam" id="PF01386">
    <property type="entry name" value="Ribosomal_L25p"/>
    <property type="match status" value="1"/>
</dbReference>
<organism evidence="9 10">
    <name type="scientific">Guyparkeria halophila</name>
    <dbReference type="NCBI Taxonomy" id="47960"/>
    <lineage>
        <taxon>Bacteria</taxon>
        <taxon>Pseudomonadati</taxon>
        <taxon>Pseudomonadota</taxon>
        <taxon>Gammaproteobacteria</taxon>
        <taxon>Chromatiales</taxon>
        <taxon>Thioalkalibacteraceae</taxon>
        <taxon>Guyparkeria</taxon>
    </lineage>
</organism>
<keyword evidence="3 5" id="KW-0689">Ribosomal protein</keyword>
<dbReference type="InterPro" id="IPR020057">
    <property type="entry name" value="Ribosomal_bL25_b-dom"/>
</dbReference>
<evidence type="ECO:0000313" key="10">
    <source>
        <dbReference type="Proteomes" id="UP001327459"/>
    </source>
</evidence>
<evidence type="ECO:0000256" key="1">
    <source>
        <dbReference type="ARBA" id="ARBA00022730"/>
    </source>
</evidence>
<dbReference type="NCBIfam" id="NF004612">
    <property type="entry name" value="PRK05943.1"/>
    <property type="match status" value="1"/>
</dbReference>
<evidence type="ECO:0000256" key="2">
    <source>
        <dbReference type="ARBA" id="ARBA00022884"/>
    </source>
</evidence>
<dbReference type="CDD" id="cd00495">
    <property type="entry name" value="Ribosomal_L25_TL5_CTC"/>
    <property type="match status" value="1"/>
</dbReference>
<feature type="domain" description="Large ribosomal subunit protein bL25 beta" evidence="8">
    <location>
        <begin position="104"/>
        <end position="194"/>
    </location>
</feature>
<dbReference type="EMBL" id="CP140153">
    <property type="protein sequence ID" value="WQH15416.1"/>
    <property type="molecule type" value="Genomic_DNA"/>
</dbReference>
<dbReference type="HAMAP" id="MF_01336">
    <property type="entry name" value="Ribosomal_bL25"/>
    <property type="match status" value="1"/>
</dbReference>
<feature type="domain" description="Large ribosomal subunit protein bL25 L25" evidence="7">
    <location>
        <begin position="8"/>
        <end position="96"/>
    </location>
</feature>